<evidence type="ECO:0000313" key="5">
    <source>
        <dbReference type="Proteomes" id="UP000541610"/>
    </source>
</evidence>
<gene>
    <name evidence="4" type="ORF">FOZ60_008376</name>
</gene>
<evidence type="ECO:0000256" key="2">
    <source>
        <dbReference type="SAM" id="MobiDB-lite"/>
    </source>
</evidence>
<dbReference type="AlphaFoldDB" id="A0A7J6NJW2"/>
<dbReference type="InterPro" id="IPR007527">
    <property type="entry name" value="Znf_SWIM"/>
</dbReference>
<keyword evidence="1" id="KW-0863">Zinc-finger</keyword>
<evidence type="ECO:0000313" key="4">
    <source>
        <dbReference type="EMBL" id="KAF4683966.1"/>
    </source>
</evidence>
<evidence type="ECO:0000259" key="3">
    <source>
        <dbReference type="PROSITE" id="PS50966"/>
    </source>
</evidence>
<feature type="compositionally biased region" description="Polar residues" evidence="2">
    <location>
        <begin position="750"/>
        <end position="762"/>
    </location>
</feature>
<reference evidence="4 5" key="1">
    <citation type="submission" date="2020-04" db="EMBL/GenBank/DDBJ databases">
        <title>Perkinsus olseni comparative genomics.</title>
        <authorList>
            <person name="Bogema D.R."/>
        </authorList>
    </citation>
    <scope>NUCLEOTIDE SEQUENCE [LARGE SCALE GENOMIC DNA]</scope>
    <source>
        <strain evidence="4">00978-12</strain>
    </source>
</reference>
<proteinExistence type="predicted"/>
<dbReference type="EMBL" id="JABANP010000335">
    <property type="protein sequence ID" value="KAF4683966.1"/>
    <property type="molecule type" value="Genomic_DNA"/>
</dbReference>
<feature type="region of interest" description="Disordered" evidence="2">
    <location>
        <begin position="750"/>
        <end position="771"/>
    </location>
</feature>
<dbReference type="OrthoDB" id="10325180at2759"/>
<keyword evidence="1" id="KW-0862">Zinc</keyword>
<organism evidence="4 5">
    <name type="scientific">Perkinsus olseni</name>
    <name type="common">Perkinsus atlanticus</name>
    <dbReference type="NCBI Taxonomy" id="32597"/>
    <lineage>
        <taxon>Eukaryota</taxon>
        <taxon>Sar</taxon>
        <taxon>Alveolata</taxon>
        <taxon>Perkinsozoa</taxon>
        <taxon>Perkinsea</taxon>
        <taxon>Perkinsida</taxon>
        <taxon>Perkinsidae</taxon>
        <taxon>Perkinsus</taxon>
    </lineage>
</organism>
<accession>A0A7J6NJW2</accession>
<name>A0A7J6NJW2_PEROL</name>
<comment type="caution">
    <text evidence="4">The sequence shown here is derived from an EMBL/GenBank/DDBJ whole genome shotgun (WGS) entry which is preliminary data.</text>
</comment>
<sequence length="866" mass="96909">MSSRQSWGNDWDSGDHDCGSDWGYDWSNSEWRYNWGSNWGYNSSSDWGYNSSSDWGCNWNSDRGYDCDERWGYGWSSDWGKDNYAYSGDWASSVSHNRGLRTSHEESSAGSGTEPLSNDDMETPQVTQYVVFVKYFFLLQEDGSFPVEDARWLKWDATVWQFRGFLCLDADEEYSSLKEIPKLVDQVSAQFGDDTGGMFRFLNSRGARKGRCDWDAFWNLTCSQHIPCSVQLRLILEPGSPHHKQRVRIYRNRECHGDIAREDSKEAKYVKFPPKVRMAMLKCIEVNPSTTATMLYNKFFLKDCGGAVPESADAINQRKRVKEAISNLKRSYAKSLRKQCLETVGAFIKDLEPFKWDLLEWDKAMSALDAGSHLRPSIISLDHYVDKSAFAVPVSSTLCLQSAYFLQRCAGETQGITLYCDGQQSSIRGCAAQLFFVGASRVEYDDVKQDYQTSMVPLILGIVSEETFQAIRAIFEAVKSLLQKDGSGWDRSFSHRCRYHREENVKTKSGLSKLEREQALLISRLLAAAPDDEAYEGLLRALTEDSAVSNKTSAYFNASSRRDVFGDPRLPTIVDQRLTIVTADNNLSESFNASTQRSHQAGQKAQRRFNSGPEVMSFVRSVLLGLDVLKRGVFLADNALRVAVAIGDADKAATRPSSHVYVYPTRKEFLVASSDRGSSELTEADAAAWERRDYTTVRDWAWNVMTIYRVHFEARFANYESMSPYVCSCPRYGQYGTCYHVHMVISRLSDQTSSEPSHQLPNVQPPPREMSGTAGIVTNGLGQESAFDVLIADGSKRKRGRPTHKPPALKRAKTDVTPLLPTRSVAEALCTNQSGGSSSSASVADPAVGSHLDLPPGVGATLSKSV</sequence>
<keyword evidence="1" id="KW-0479">Metal-binding</keyword>
<dbReference type="Proteomes" id="UP000541610">
    <property type="component" value="Unassembled WGS sequence"/>
</dbReference>
<protein>
    <recommendedName>
        <fullName evidence="3">SWIM-type domain-containing protein</fullName>
    </recommendedName>
</protein>
<feature type="domain" description="SWIM-type" evidence="3">
    <location>
        <begin position="708"/>
        <end position="749"/>
    </location>
</feature>
<dbReference type="GO" id="GO:0008270">
    <property type="term" value="F:zinc ion binding"/>
    <property type="evidence" value="ECO:0007669"/>
    <property type="project" value="UniProtKB-KW"/>
</dbReference>
<dbReference type="PROSITE" id="PS50966">
    <property type="entry name" value="ZF_SWIM"/>
    <property type="match status" value="1"/>
</dbReference>
<feature type="compositionally biased region" description="Low complexity" evidence="2">
    <location>
        <begin position="834"/>
        <end position="850"/>
    </location>
</feature>
<feature type="compositionally biased region" description="Basic residues" evidence="2">
    <location>
        <begin position="796"/>
        <end position="811"/>
    </location>
</feature>
<evidence type="ECO:0000256" key="1">
    <source>
        <dbReference type="PROSITE-ProRule" id="PRU00325"/>
    </source>
</evidence>
<feature type="region of interest" description="Disordered" evidence="2">
    <location>
        <begin position="101"/>
        <end position="121"/>
    </location>
</feature>
<feature type="region of interest" description="Disordered" evidence="2">
    <location>
        <begin position="792"/>
        <end position="866"/>
    </location>
</feature>